<dbReference type="InterPro" id="IPR025110">
    <property type="entry name" value="AMP-bd_C"/>
</dbReference>
<dbReference type="EMBL" id="CP000475">
    <property type="protein sequence ID" value="ABM10442.1"/>
    <property type="molecule type" value="Genomic_DNA"/>
</dbReference>
<comment type="similarity">
    <text evidence="1">Belongs to the ATP-dependent AMP-binding enzyme family.</text>
</comment>
<dbReference type="GO" id="GO:0031956">
    <property type="term" value="F:medium-chain fatty acid-CoA ligase activity"/>
    <property type="evidence" value="ECO:0007669"/>
    <property type="project" value="TreeGrafter"/>
</dbReference>
<name>A1RCH2_PAEAT</name>
<dbReference type="Pfam" id="PF13193">
    <property type="entry name" value="AMP-binding_C"/>
    <property type="match status" value="1"/>
</dbReference>
<feature type="domain" description="AMP-dependent synthetase/ligase" evidence="3">
    <location>
        <begin position="22"/>
        <end position="387"/>
    </location>
</feature>
<reference evidence="5 6" key="1">
    <citation type="journal article" date="2006" name="PLoS Genet.">
        <title>Secrets of soil survival revealed by the genome sequence of Arthrobacter aurescens TC1.</title>
        <authorList>
            <person name="Mongodin E.F."/>
            <person name="Shapir N."/>
            <person name="Daugherty S.C."/>
            <person name="DeBoy R.T."/>
            <person name="Emerson J.B."/>
            <person name="Shvartzbeyn A."/>
            <person name="Radune D."/>
            <person name="Vamathevan J."/>
            <person name="Riggs F."/>
            <person name="Grinberg V."/>
            <person name="Khouri H."/>
            <person name="Wackett L.P."/>
            <person name="Nelson K.E."/>
            <person name="Sadowsky M.J."/>
        </authorList>
    </citation>
    <scope>NUCLEOTIDE SEQUENCE [LARGE SCALE GENOMIC DNA]</scope>
    <source>
        <strain evidence="5 6">TC1</strain>
    </source>
</reference>
<evidence type="ECO:0000259" key="4">
    <source>
        <dbReference type="Pfam" id="PF13193"/>
    </source>
</evidence>
<evidence type="ECO:0000313" key="5">
    <source>
        <dbReference type="EMBL" id="ABM10442.1"/>
    </source>
</evidence>
<geneLocation type="plasmid" evidence="5 6">
    <name>pTC1</name>
</geneLocation>
<accession>A1RCH2</accession>
<dbReference type="InterPro" id="IPR020845">
    <property type="entry name" value="AMP-binding_CS"/>
</dbReference>
<evidence type="ECO:0000256" key="2">
    <source>
        <dbReference type="ARBA" id="ARBA00022598"/>
    </source>
</evidence>
<evidence type="ECO:0000259" key="3">
    <source>
        <dbReference type="Pfam" id="PF00501"/>
    </source>
</evidence>
<keyword evidence="2 5" id="KW-0436">Ligase</keyword>
<dbReference type="Pfam" id="PF00501">
    <property type="entry name" value="AMP-binding"/>
    <property type="match status" value="1"/>
</dbReference>
<organism evidence="5 6">
    <name type="scientific">Paenarthrobacter aurescens (strain TC1)</name>
    <dbReference type="NCBI Taxonomy" id="290340"/>
    <lineage>
        <taxon>Bacteria</taxon>
        <taxon>Bacillati</taxon>
        <taxon>Actinomycetota</taxon>
        <taxon>Actinomycetes</taxon>
        <taxon>Micrococcales</taxon>
        <taxon>Micrococcaceae</taxon>
        <taxon>Paenarthrobacter</taxon>
    </lineage>
</organism>
<dbReference type="Proteomes" id="UP000000637">
    <property type="component" value="Plasmid pTC1"/>
</dbReference>
<feature type="domain" description="AMP-binding enzyme C-terminal" evidence="4">
    <location>
        <begin position="438"/>
        <end position="512"/>
    </location>
</feature>
<dbReference type="InterPro" id="IPR000873">
    <property type="entry name" value="AMP-dep_synth/lig_dom"/>
</dbReference>
<dbReference type="InterPro" id="IPR042099">
    <property type="entry name" value="ANL_N_sf"/>
</dbReference>
<sequence length="547" mass="59842">MTAAMRNEPVGTMVDTLSETLADQARRRPSKAFLRVGDVSLTYQEAHDRVDSFAAGFQRRGVHAGDRVLLVMDSSVDHVVTWLALNRIGAINVPANPGLTPFLLSRAIQMVDPSIIVIDAAHAATLATACHYNGVGACVPVYVNPDGDDSWRRLLPESLPLGMLAVDGASPEPTEPDPLATATMLFTSGSTGVPKACELSHAYLVRQAQLHSKYLHFEPEDVLFTPFPLFHIDGATLTVGAALVTGATAALSARFSASRFWDQVRQHGATVFNFMGATANMLWKQPPTGRDRDHPVRLAWGVPMPACEPHWRERFGFDLVEVYGLTDAGVPAYQPLGLPRVAGSCGRIIDEYEIRIGDPDGNDVPVGQMGEILIRSDEPGLVMNGYYGMPEATQDAFRGGWFHTNDFGRVDEHGNLYFAARGKEVIRRRGENIAATDVEAAIDMHPLVLESAAVGVPSDLSEDDIRVFVVLQSGQSLTPEVLAEHARDHMPRYMMPRYIDIVDHLPKTPTEKIERFKLGGLPITADTWDAQSSAATHHHHDTKELRP</sequence>
<dbReference type="GO" id="GO:0006631">
    <property type="term" value="P:fatty acid metabolic process"/>
    <property type="evidence" value="ECO:0007669"/>
    <property type="project" value="TreeGrafter"/>
</dbReference>
<dbReference type="InterPro" id="IPR045851">
    <property type="entry name" value="AMP-bd_C_sf"/>
</dbReference>
<dbReference type="Gene3D" id="3.40.50.12780">
    <property type="entry name" value="N-terminal domain of ligase-like"/>
    <property type="match status" value="1"/>
</dbReference>
<protein>
    <submittedName>
        <fullName evidence="5">Coenzyme A ligase</fullName>
    </submittedName>
</protein>
<evidence type="ECO:0000313" key="6">
    <source>
        <dbReference type="Proteomes" id="UP000000637"/>
    </source>
</evidence>
<dbReference type="PANTHER" id="PTHR43201">
    <property type="entry name" value="ACYL-COA SYNTHETASE"/>
    <property type="match status" value="1"/>
</dbReference>
<dbReference type="Gene3D" id="3.30.300.30">
    <property type="match status" value="1"/>
</dbReference>
<dbReference type="KEGG" id="aau:AAur_pTC10060"/>
<keyword evidence="6" id="KW-1185">Reference proteome</keyword>
<gene>
    <name evidence="5" type="ordered locus">AAur_pTC10060</name>
</gene>
<dbReference type="PROSITE" id="PS00455">
    <property type="entry name" value="AMP_BINDING"/>
    <property type="match status" value="1"/>
</dbReference>
<proteinExistence type="inferred from homology"/>
<dbReference type="HOGENOM" id="CLU_000022_59_0_11"/>
<keyword evidence="5" id="KW-0614">Plasmid</keyword>
<dbReference type="AlphaFoldDB" id="A1RCH2"/>
<dbReference type="PANTHER" id="PTHR43201:SF5">
    <property type="entry name" value="MEDIUM-CHAIN ACYL-COA LIGASE ACSF2, MITOCHONDRIAL"/>
    <property type="match status" value="1"/>
</dbReference>
<dbReference type="SUPFAM" id="SSF56801">
    <property type="entry name" value="Acetyl-CoA synthetase-like"/>
    <property type="match status" value="1"/>
</dbReference>
<dbReference type="RefSeq" id="WP_011776857.1">
    <property type="nucleotide sequence ID" value="NC_008712.1"/>
</dbReference>
<evidence type="ECO:0000256" key="1">
    <source>
        <dbReference type="ARBA" id="ARBA00006432"/>
    </source>
</evidence>